<dbReference type="OrthoDB" id="3214912at2"/>
<feature type="transmembrane region" description="Helical" evidence="1">
    <location>
        <begin position="108"/>
        <end position="133"/>
    </location>
</feature>
<name>A0A1S1QIT6_9ACTN</name>
<keyword evidence="1" id="KW-0812">Transmembrane</keyword>
<gene>
    <name evidence="2" type="ORF">CC117_21030</name>
</gene>
<feature type="transmembrane region" description="Helical" evidence="1">
    <location>
        <begin position="139"/>
        <end position="158"/>
    </location>
</feature>
<evidence type="ECO:0000313" key="2">
    <source>
        <dbReference type="EMBL" id="OHV34688.1"/>
    </source>
</evidence>
<dbReference type="RefSeq" id="WP_071086132.1">
    <property type="nucleotide sequence ID" value="NZ_MBLM01000126.1"/>
</dbReference>
<feature type="transmembrane region" description="Helical" evidence="1">
    <location>
        <begin position="54"/>
        <end position="71"/>
    </location>
</feature>
<dbReference type="Pfam" id="PF17197">
    <property type="entry name" value="DUF5134"/>
    <property type="match status" value="1"/>
</dbReference>
<dbReference type="InterPro" id="IPR033458">
    <property type="entry name" value="DUF5134"/>
</dbReference>
<proteinExistence type="predicted"/>
<dbReference type="EMBL" id="MBLM01000126">
    <property type="protein sequence ID" value="OHV34688.1"/>
    <property type="molecule type" value="Genomic_DNA"/>
</dbReference>
<dbReference type="AlphaFoldDB" id="A0A1S1QIT6"/>
<accession>A0A1S1QIT6</accession>
<protein>
    <submittedName>
        <fullName evidence="2">DUF5134 domain-containing protein</fullName>
    </submittedName>
</protein>
<keyword evidence="3" id="KW-1185">Reference proteome</keyword>
<feature type="transmembrane region" description="Helical" evidence="1">
    <location>
        <begin position="12"/>
        <end position="34"/>
    </location>
</feature>
<evidence type="ECO:0000256" key="1">
    <source>
        <dbReference type="SAM" id="Phobius"/>
    </source>
</evidence>
<dbReference type="Proteomes" id="UP000179627">
    <property type="component" value="Unassembled WGS sequence"/>
</dbReference>
<sequence length="245" mass="24989">MTHDHPAAAELVPLPGPVAAVATAASLFVAFLHLRRLHRTPWPGVTNPDGWIEAGHAVVAVGMAIMFVAPAEVVGSWPFLAVYLVVTAALLVALVAHPRCGAPALWSCCALLLVEAAAMACMSGSTGIARWPLRTDGALGTWCVVLFGGAFLTALVGLPARRLATATTPPMATATATATATTQLAAPSTQLAAGAVLSDQGGRASQPRAALAALLRAFPDPVVPRASRLVMSGGMVLMFLSQSSS</sequence>
<reference evidence="3" key="1">
    <citation type="submission" date="2016-07" db="EMBL/GenBank/DDBJ databases">
        <title>Sequence Frankia sp. strain CcI1.17.</title>
        <authorList>
            <person name="Ghodhbane-Gtari F."/>
            <person name="Swanson E."/>
            <person name="Gueddou A."/>
            <person name="Morris K."/>
            <person name="Hezbri K."/>
            <person name="Ktari A."/>
            <person name="Nouioui I."/>
            <person name="Abebe-Akele F."/>
            <person name="Simpson S."/>
            <person name="Thomas K."/>
            <person name="Gtari M."/>
            <person name="Tisa L.S."/>
            <person name="Hurst S."/>
        </authorList>
    </citation>
    <scope>NUCLEOTIDE SEQUENCE [LARGE SCALE GENOMIC DNA]</scope>
    <source>
        <strain evidence="3">Cc1.17</strain>
    </source>
</reference>
<evidence type="ECO:0000313" key="3">
    <source>
        <dbReference type="Proteomes" id="UP000179627"/>
    </source>
</evidence>
<keyword evidence="1" id="KW-0472">Membrane</keyword>
<comment type="caution">
    <text evidence="2">The sequence shown here is derived from an EMBL/GenBank/DDBJ whole genome shotgun (WGS) entry which is preliminary data.</text>
</comment>
<organism evidence="2 3">
    <name type="scientific">Parafrankia colletiae</name>
    <dbReference type="NCBI Taxonomy" id="573497"/>
    <lineage>
        <taxon>Bacteria</taxon>
        <taxon>Bacillati</taxon>
        <taxon>Actinomycetota</taxon>
        <taxon>Actinomycetes</taxon>
        <taxon>Frankiales</taxon>
        <taxon>Frankiaceae</taxon>
        <taxon>Parafrankia</taxon>
    </lineage>
</organism>
<keyword evidence="1" id="KW-1133">Transmembrane helix</keyword>
<feature type="transmembrane region" description="Helical" evidence="1">
    <location>
        <begin position="77"/>
        <end position="96"/>
    </location>
</feature>